<gene>
    <name evidence="2" type="ORF">ABT211_01395</name>
</gene>
<organism evidence="2 3">
    <name type="scientific">Streptomyces sp. 900105755</name>
    <dbReference type="NCBI Taxonomy" id="3154389"/>
    <lineage>
        <taxon>Bacteria</taxon>
        <taxon>Bacillati</taxon>
        <taxon>Actinomycetota</taxon>
        <taxon>Actinomycetes</taxon>
        <taxon>Kitasatosporales</taxon>
        <taxon>Streptomycetaceae</taxon>
        <taxon>Streptomyces</taxon>
    </lineage>
</organism>
<name>A0ABV1T7D3_9ACTN</name>
<sequence>MAEEEAPDVLDVLGRGGLQGIGSAGYAVASIWAHKPEWMSWVDAAVLPSSVEAAAGPAAPTRLHRPAPRVRPIRASR</sequence>
<comment type="caution">
    <text evidence="2">The sequence shown here is derived from an EMBL/GenBank/DDBJ whole genome shotgun (WGS) entry which is preliminary data.</text>
</comment>
<evidence type="ECO:0000313" key="3">
    <source>
        <dbReference type="Proteomes" id="UP001490365"/>
    </source>
</evidence>
<keyword evidence="3" id="KW-1185">Reference proteome</keyword>
<feature type="compositionally biased region" description="Basic residues" evidence="1">
    <location>
        <begin position="62"/>
        <end position="77"/>
    </location>
</feature>
<dbReference type="Proteomes" id="UP001490365">
    <property type="component" value="Unassembled WGS sequence"/>
</dbReference>
<proteinExistence type="predicted"/>
<dbReference type="RefSeq" id="WP_351954666.1">
    <property type="nucleotide sequence ID" value="NZ_JBEOZM010000001.1"/>
</dbReference>
<protein>
    <submittedName>
        <fullName evidence="2">Uncharacterized protein</fullName>
    </submittedName>
</protein>
<accession>A0ABV1T7D3</accession>
<evidence type="ECO:0000313" key="2">
    <source>
        <dbReference type="EMBL" id="MER6265948.1"/>
    </source>
</evidence>
<evidence type="ECO:0000256" key="1">
    <source>
        <dbReference type="SAM" id="MobiDB-lite"/>
    </source>
</evidence>
<reference evidence="2 3" key="1">
    <citation type="submission" date="2024-06" db="EMBL/GenBank/DDBJ databases">
        <title>The Natural Products Discovery Center: Release of the First 8490 Sequenced Strains for Exploring Actinobacteria Biosynthetic Diversity.</title>
        <authorList>
            <person name="Kalkreuter E."/>
            <person name="Kautsar S.A."/>
            <person name="Yang D."/>
            <person name="Bader C.D."/>
            <person name="Teijaro C.N."/>
            <person name="Fluegel L."/>
            <person name="Davis C.M."/>
            <person name="Simpson J.R."/>
            <person name="Lauterbach L."/>
            <person name="Steele A.D."/>
            <person name="Gui C."/>
            <person name="Meng S."/>
            <person name="Li G."/>
            <person name="Viehrig K."/>
            <person name="Ye F."/>
            <person name="Su P."/>
            <person name="Kiefer A.F."/>
            <person name="Nichols A."/>
            <person name="Cepeda A.J."/>
            <person name="Yan W."/>
            <person name="Fan B."/>
            <person name="Jiang Y."/>
            <person name="Adhikari A."/>
            <person name="Zheng C.-J."/>
            <person name="Schuster L."/>
            <person name="Cowan T.M."/>
            <person name="Smanski M.J."/>
            <person name="Chevrette M.G."/>
            <person name="De Carvalho L.P.S."/>
            <person name="Shen B."/>
        </authorList>
    </citation>
    <scope>NUCLEOTIDE SEQUENCE [LARGE SCALE GENOMIC DNA]</scope>
    <source>
        <strain evidence="2 3">NPDC001694</strain>
    </source>
</reference>
<feature type="region of interest" description="Disordered" evidence="1">
    <location>
        <begin position="53"/>
        <end position="77"/>
    </location>
</feature>
<dbReference type="EMBL" id="JBEOZM010000001">
    <property type="protein sequence ID" value="MER6265948.1"/>
    <property type="molecule type" value="Genomic_DNA"/>
</dbReference>